<dbReference type="EMBL" id="JH994043">
    <property type="protein sequence ID" value="ELQ74382.1"/>
    <property type="molecule type" value="Genomic_DNA"/>
</dbReference>
<keyword evidence="3" id="KW-0547">Nucleotide-binding</keyword>
<dbReference type="HOGENOM" id="CLU_2401231_0_0_1"/>
<keyword evidence="3" id="KW-0378">Hydrolase</keyword>
<keyword evidence="1" id="KW-0862">Zinc</keyword>
<keyword evidence="1" id="KW-0479">Metal-binding</keyword>
<keyword evidence="4" id="KW-1185">Reference proteome</keyword>
<gene>
    <name evidence="3" type="ORF">THOM_2679</name>
</gene>
<dbReference type="Proteomes" id="UP000011185">
    <property type="component" value="Unassembled WGS sequence"/>
</dbReference>
<name>L7JUF2_TRAHO</name>
<comment type="caution">
    <text evidence="1">Lacks conserved residue(s) required for the propagation of feature annotation.</text>
</comment>
<keyword evidence="3" id="KW-0347">Helicase</keyword>
<evidence type="ECO:0000313" key="4">
    <source>
        <dbReference type="Proteomes" id="UP000011185"/>
    </source>
</evidence>
<reference evidence="3 4" key="1">
    <citation type="journal article" date="2012" name="PLoS Pathog.">
        <title>The genome of the obligate intracellular parasite Trachipleistophora hominis: new insights into microsporidian genome dynamics and reductive evolution.</title>
        <authorList>
            <person name="Heinz E."/>
            <person name="Williams T.A."/>
            <person name="Nakjang S."/>
            <person name="Noel C.J."/>
            <person name="Swan D.C."/>
            <person name="Goldberg A.V."/>
            <person name="Harris S.R."/>
            <person name="Weinmaier T."/>
            <person name="Markert S."/>
            <person name="Becher D."/>
            <person name="Bernhardt J."/>
            <person name="Dagan T."/>
            <person name="Hacker C."/>
            <person name="Lucocq J.M."/>
            <person name="Schweder T."/>
            <person name="Rattei T."/>
            <person name="Hall N."/>
            <person name="Hirt R.P."/>
            <person name="Embley T.M."/>
        </authorList>
    </citation>
    <scope>NUCLEOTIDE SEQUENCE [LARGE SCALE GENOMIC DNA]</scope>
</reference>
<sequence length="93" mass="10569">MPCSYCEAHSHLITCADCHQTFCNTFKGTTISHIIFHLKKNAHKRIMIDRPVVCELCGESNVFVLRRMDGMVCCGSCGMIGVMMERWLLMGRL</sequence>
<evidence type="ECO:0000259" key="2">
    <source>
        <dbReference type="PROSITE" id="PS51997"/>
    </source>
</evidence>
<evidence type="ECO:0000313" key="3">
    <source>
        <dbReference type="EMBL" id="ELQ74382.1"/>
    </source>
</evidence>
<proteinExistence type="predicted"/>
<dbReference type="Pfam" id="PF09416">
    <property type="entry name" value="UPF1_Zn_bind"/>
    <property type="match status" value="1"/>
</dbReference>
<dbReference type="VEuPathDB" id="MicrosporidiaDB:THOM_2679"/>
<evidence type="ECO:0000256" key="1">
    <source>
        <dbReference type="PROSITE-ProRule" id="PRU01341"/>
    </source>
</evidence>
<dbReference type="STRING" id="72359.L7JUF2"/>
<dbReference type="InterPro" id="IPR018999">
    <property type="entry name" value="UPF1_CH/ZBD"/>
</dbReference>
<dbReference type="GO" id="GO:0005524">
    <property type="term" value="F:ATP binding"/>
    <property type="evidence" value="ECO:0007669"/>
    <property type="project" value="InterPro"/>
</dbReference>
<feature type="domain" description="Upf1" evidence="2">
    <location>
        <begin position="1"/>
        <end position="93"/>
    </location>
</feature>
<dbReference type="GO" id="GO:0005737">
    <property type="term" value="C:cytoplasm"/>
    <property type="evidence" value="ECO:0007669"/>
    <property type="project" value="InterPro"/>
</dbReference>
<organism evidence="3 4">
    <name type="scientific">Trachipleistophora hominis</name>
    <name type="common">Microsporidian parasite</name>
    <dbReference type="NCBI Taxonomy" id="72359"/>
    <lineage>
        <taxon>Eukaryota</taxon>
        <taxon>Fungi</taxon>
        <taxon>Fungi incertae sedis</taxon>
        <taxon>Microsporidia</taxon>
        <taxon>Pleistophoridae</taxon>
        <taxon>Trachipleistophora</taxon>
    </lineage>
</organism>
<keyword evidence="3" id="KW-0067">ATP-binding</keyword>
<dbReference type="PROSITE" id="PS51997">
    <property type="entry name" value="UPF1_CH_RICH"/>
    <property type="match status" value="1"/>
</dbReference>
<protein>
    <submittedName>
        <fullName evidence="3">RNA helicase nonsense mRNA reducing factor (PNORF1)</fullName>
    </submittedName>
</protein>
<dbReference type="GO" id="GO:0008270">
    <property type="term" value="F:zinc ion binding"/>
    <property type="evidence" value="ECO:0007669"/>
    <property type="project" value="UniProtKB-UniRule"/>
</dbReference>
<accession>L7JUF2</accession>
<keyword evidence="1" id="KW-0863">Zinc-finger</keyword>
<dbReference type="AlphaFoldDB" id="L7JUF2"/>
<dbReference type="GO" id="GO:0003723">
    <property type="term" value="F:RNA binding"/>
    <property type="evidence" value="ECO:0007669"/>
    <property type="project" value="InterPro"/>
</dbReference>
<feature type="region of interest" description="CC/SHH/C" evidence="1">
    <location>
        <begin position="15"/>
        <end position="43"/>
    </location>
</feature>
<dbReference type="GO" id="GO:0003724">
    <property type="term" value="F:RNA helicase activity"/>
    <property type="evidence" value="ECO:0007669"/>
    <property type="project" value="InterPro"/>
</dbReference>
<dbReference type="GO" id="GO:0000184">
    <property type="term" value="P:nuclear-transcribed mRNA catabolic process, nonsense-mediated decay"/>
    <property type="evidence" value="ECO:0007669"/>
    <property type="project" value="InterPro"/>
</dbReference>
<dbReference type="InParanoid" id="L7JUF2"/>